<evidence type="ECO:0000313" key="2">
    <source>
        <dbReference type="EMBL" id="TDQ00818.1"/>
    </source>
</evidence>
<keyword evidence="3" id="KW-1185">Reference proteome</keyword>
<accession>A0A4R6SIK7</accession>
<dbReference type="RefSeq" id="WP_166659156.1">
    <property type="nucleotide sequence ID" value="NZ_SNXZ01000002.1"/>
</dbReference>
<dbReference type="PANTHER" id="PTHR48079">
    <property type="entry name" value="PROTEIN YEEZ"/>
    <property type="match status" value="1"/>
</dbReference>
<dbReference type="EMBL" id="SNXZ01000002">
    <property type="protein sequence ID" value="TDQ00818.1"/>
    <property type="molecule type" value="Genomic_DNA"/>
</dbReference>
<organism evidence="2 3">
    <name type="scientific">Labedaea rhizosphaerae</name>
    <dbReference type="NCBI Taxonomy" id="598644"/>
    <lineage>
        <taxon>Bacteria</taxon>
        <taxon>Bacillati</taxon>
        <taxon>Actinomycetota</taxon>
        <taxon>Actinomycetes</taxon>
        <taxon>Pseudonocardiales</taxon>
        <taxon>Pseudonocardiaceae</taxon>
        <taxon>Labedaea</taxon>
    </lineage>
</organism>
<comment type="caution">
    <text evidence="2">The sequence shown here is derived from an EMBL/GenBank/DDBJ whole genome shotgun (WGS) entry which is preliminary data.</text>
</comment>
<dbReference type="Pfam" id="PF01370">
    <property type="entry name" value="Epimerase"/>
    <property type="match status" value="1"/>
</dbReference>
<dbReference type="PANTHER" id="PTHR48079:SF6">
    <property type="entry name" value="NAD(P)-BINDING DOMAIN-CONTAINING PROTEIN-RELATED"/>
    <property type="match status" value="1"/>
</dbReference>
<protein>
    <submittedName>
        <fullName evidence="2">Nucleoside-diphosphate-sugar epimerase</fullName>
    </submittedName>
</protein>
<dbReference type="Proteomes" id="UP000295444">
    <property type="component" value="Unassembled WGS sequence"/>
</dbReference>
<dbReference type="InterPro" id="IPR001509">
    <property type="entry name" value="Epimerase_deHydtase"/>
</dbReference>
<feature type="domain" description="NAD-dependent epimerase/dehydratase" evidence="1">
    <location>
        <begin position="3"/>
        <end position="235"/>
    </location>
</feature>
<dbReference type="GO" id="GO:0005737">
    <property type="term" value="C:cytoplasm"/>
    <property type="evidence" value="ECO:0007669"/>
    <property type="project" value="TreeGrafter"/>
</dbReference>
<dbReference type="Gene3D" id="3.40.50.720">
    <property type="entry name" value="NAD(P)-binding Rossmann-like Domain"/>
    <property type="match status" value="1"/>
</dbReference>
<evidence type="ECO:0000313" key="3">
    <source>
        <dbReference type="Proteomes" id="UP000295444"/>
    </source>
</evidence>
<sequence>MRIVVTGATGNAGSALVRAFRGSGVEVVGLARRLPETSGAPFDEADWVACDLLADDADRVLRSVLHGADAVVHLAWAVQPGRDDQPMRRANRVGTSRVLRAVAAAGVPHLVCCSSVAAYAPAGNRAVDERWPCEGIPGSNYSEDKVWLERTLAGFAPSGTSVAVVRPGTILQPAAAGEFGRWLLGPVLTRVLRRRWPVPLPFWAGLRGQVVHADDLAAAFRSIVDRRATGAFNIAAAPVLTAPDVAEAFGAVPLQLPKRVVTTAARASGRLGLHRLHPGWLAVADQVVLMDTRRARSTLDWRPRHDAIAALRSVVDGLVRGSGQATAPLAA</sequence>
<reference evidence="2 3" key="1">
    <citation type="submission" date="2019-03" db="EMBL/GenBank/DDBJ databases">
        <title>Genomic Encyclopedia of Type Strains, Phase IV (KMG-IV): sequencing the most valuable type-strain genomes for metagenomic binning, comparative biology and taxonomic classification.</title>
        <authorList>
            <person name="Goeker M."/>
        </authorList>
    </citation>
    <scope>NUCLEOTIDE SEQUENCE [LARGE SCALE GENOMIC DNA]</scope>
    <source>
        <strain evidence="2 3">DSM 45361</strain>
    </source>
</reference>
<dbReference type="InterPro" id="IPR051783">
    <property type="entry name" value="NAD(P)-dependent_oxidoreduct"/>
</dbReference>
<dbReference type="InterPro" id="IPR036291">
    <property type="entry name" value="NAD(P)-bd_dom_sf"/>
</dbReference>
<evidence type="ECO:0000259" key="1">
    <source>
        <dbReference type="Pfam" id="PF01370"/>
    </source>
</evidence>
<gene>
    <name evidence="2" type="ORF">EV186_102684</name>
</gene>
<name>A0A4R6SIK7_LABRH</name>
<dbReference type="AlphaFoldDB" id="A0A4R6SIK7"/>
<dbReference type="SUPFAM" id="SSF51735">
    <property type="entry name" value="NAD(P)-binding Rossmann-fold domains"/>
    <property type="match status" value="1"/>
</dbReference>
<proteinExistence type="predicted"/>
<dbReference type="GO" id="GO:0004029">
    <property type="term" value="F:aldehyde dehydrogenase (NAD+) activity"/>
    <property type="evidence" value="ECO:0007669"/>
    <property type="project" value="TreeGrafter"/>
</dbReference>